<accession>A0ABP4UV71</accession>
<dbReference type="InterPro" id="IPR050266">
    <property type="entry name" value="AB_hydrolase_sf"/>
</dbReference>
<sequence>MSETFVLVPEFREIDGLRIRYAESGRGASRTFLLTNPWPESLYAFHPIWNQLAQDAHVVAIDLPGFGQSERRAELYSPQAMGRFLISVVDSFGLVKPHLVGPDVGTSASLFAELARPGTFATITIGSGGASVPLNVTGILKDIIEAPDLDGLRAQDSRAILSPALDAIEPRLPAEIREDYLLSYEGDGFVESSAFVRRYAAELPILASKLSEISTPVQIISGRKDPVVPPENGEFLAARLPNAVARLVDSGHFVWEEASQEYGKLVTSWADEHPAE</sequence>
<comment type="caution">
    <text evidence="2">The sequence shown here is derived from an EMBL/GenBank/DDBJ whole genome shotgun (WGS) entry which is preliminary data.</text>
</comment>
<dbReference type="InterPro" id="IPR000073">
    <property type="entry name" value="AB_hydrolase_1"/>
</dbReference>
<protein>
    <recommendedName>
        <fullName evidence="1">AB hydrolase-1 domain-containing protein</fullName>
    </recommendedName>
</protein>
<dbReference type="InterPro" id="IPR029058">
    <property type="entry name" value="AB_hydrolase_fold"/>
</dbReference>
<dbReference type="SUPFAM" id="SSF53474">
    <property type="entry name" value="alpha/beta-Hydrolases"/>
    <property type="match status" value="1"/>
</dbReference>
<organism evidence="2 3">
    <name type="scientific">Fodinicola feengrottensis</name>
    <dbReference type="NCBI Taxonomy" id="435914"/>
    <lineage>
        <taxon>Bacteria</taxon>
        <taxon>Bacillati</taxon>
        <taxon>Actinomycetota</taxon>
        <taxon>Actinomycetes</taxon>
        <taxon>Mycobacteriales</taxon>
        <taxon>Fodinicola</taxon>
    </lineage>
</organism>
<dbReference type="Gene3D" id="3.40.50.1820">
    <property type="entry name" value="alpha/beta hydrolase"/>
    <property type="match status" value="1"/>
</dbReference>
<evidence type="ECO:0000259" key="1">
    <source>
        <dbReference type="Pfam" id="PF12697"/>
    </source>
</evidence>
<feature type="domain" description="AB hydrolase-1" evidence="1">
    <location>
        <begin position="46"/>
        <end position="261"/>
    </location>
</feature>
<dbReference type="EMBL" id="BAAANY010000036">
    <property type="protein sequence ID" value="GAA1710895.1"/>
    <property type="molecule type" value="Genomic_DNA"/>
</dbReference>
<dbReference type="PRINTS" id="PR00111">
    <property type="entry name" value="ABHYDROLASE"/>
</dbReference>
<name>A0ABP4UV71_9ACTN</name>
<evidence type="ECO:0000313" key="3">
    <source>
        <dbReference type="Proteomes" id="UP001500618"/>
    </source>
</evidence>
<dbReference type="Proteomes" id="UP001500618">
    <property type="component" value="Unassembled WGS sequence"/>
</dbReference>
<reference evidence="3" key="1">
    <citation type="journal article" date="2019" name="Int. J. Syst. Evol. Microbiol.">
        <title>The Global Catalogue of Microorganisms (GCM) 10K type strain sequencing project: providing services to taxonomists for standard genome sequencing and annotation.</title>
        <authorList>
            <consortium name="The Broad Institute Genomics Platform"/>
            <consortium name="The Broad Institute Genome Sequencing Center for Infectious Disease"/>
            <person name="Wu L."/>
            <person name="Ma J."/>
        </authorList>
    </citation>
    <scope>NUCLEOTIDE SEQUENCE [LARGE SCALE GENOMIC DNA]</scope>
    <source>
        <strain evidence="3">JCM 14718</strain>
    </source>
</reference>
<dbReference type="Pfam" id="PF12697">
    <property type="entry name" value="Abhydrolase_6"/>
    <property type="match status" value="1"/>
</dbReference>
<evidence type="ECO:0000313" key="2">
    <source>
        <dbReference type="EMBL" id="GAA1710895.1"/>
    </source>
</evidence>
<dbReference type="PANTHER" id="PTHR43798">
    <property type="entry name" value="MONOACYLGLYCEROL LIPASE"/>
    <property type="match status" value="1"/>
</dbReference>
<keyword evidence="3" id="KW-1185">Reference proteome</keyword>
<proteinExistence type="predicted"/>
<dbReference type="PANTHER" id="PTHR43798:SF5">
    <property type="entry name" value="MONOACYLGLYCEROL LIPASE ABHD6"/>
    <property type="match status" value="1"/>
</dbReference>
<dbReference type="RefSeq" id="WP_163567158.1">
    <property type="nucleotide sequence ID" value="NZ_BAAANY010000036.1"/>
</dbReference>
<gene>
    <name evidence="2" type="ORF">GCM10009765_70240</name>
</gene>